<sequence>MALPPLDIVEDLDDHHLLVLPTGIGPESVEILATSRFPRAAWEPPAATPQVGARAPRLATPPPGVLRLSRLTTLAGPYLVDRGTATELGLPAGGGTAYVLDTPTERGNPPWSGTTGDRDGLARAFPEGLPVRDEARMLEWAIAVARRLAGSVRTAAGPGGRAPVVLTPDPAAAVDLTIWSDLWLDPDAALAVMRQAIPRAYLNLPAGTWQGPAHAVGPGGAGHPLPGTEPLTQAQREYLHAEADAYDRAMLEEPVPMDSYGLLADLDLDGFVALEIGGETNPPPVVAGLPWAAQGAVAYRVRWEPVEEADLEKERAPLAHRVARGRATPLVVAVARAVHAKVGGEVTDMMGFVVDPADL</sequence>
<dbReference type="Proteomes" id="UP000321484">
    <property type="component" value="Unassembled WGS sequence"/>
</dbReference>
<name>A0A511Z1F1_9CELL</name>
<reference evidence="2 3" key="1">
    <citation type="submission" date="2019-07" db="EMBL/GenBank/DDBJ databases">
        <title>Whole genome shotgun sequence of Actinotalea fermentans NBRC 105374.</title>
        <authorList>
            <person name="Hosoyama A."/>
            <person name="Uohara A."/>
            <person name="Ohji S."/>
            <person name="Ichikawa N."/>
        </authorList>
    </citation>
    <scope>NUCLEOTIDE SEQUENCE [LARGE SCALE GENOMIC DNA]</scope>
    <source>
        <strain evidence="2 3">NBRC 105374</strain>
    </source>
</reference>
<proteinExistence type="predicted"/>
<dbReference type="RefSeq" id="WP_146819896.1">
    <property type="nucleotide sequence ID" value="NZ_BJYK01000009.1"/>
</dbReference>
<keyword evidence="3" id="KW-1185">Reference proteome</keyword>
<accession>A0A511Z1F1</accession>
<dbReference type="AlphaFoldDB" id="A0A511Z1F1"/>
<dbReference type="OrthoDB" id="3268465at2"/>
<evidence type="ECO:0000256" key="1">
    <source>
        <dbReference type="SAM" id="MobiDB-lite"/>
    </source>
</evidence>
<evidence type="ECO:0000313" key="2">
    <source>
        <dbReference type="EMBL" id="GEN81196.1"/>
    </source>
</evidence>
<evidence type="ECO:0000313" key="3">
    <source>
        <dbReference type="Proteomes" id="UP000321484"/>
    </source>
</evidence>
<comment type="caution">
    <text evidence="2">The sequence shown here is derived from an EMBL/GenBank/DDBJ whole genome shotgun (WGS) entry which is preliminary data.</text>
</comment>
<protein>
    <submittedName>
        <fullName evidence="2">Uncharacterized protein</fullName>
    </submittedName>
</protein>
<feature type="region of interest" description="Disordered" evidence="1">
    <location>
        <begin position="101"/>
        <end position="121"/>
    </location>
</feature>
<gene>
    <name evidence="2" type="ORF">AFE02nite_29300</name>
</gene>
<dbReference type="EMBL" id="BJYK01000009">
    <property type="protein sequence ID" value="GEN81196.1"/>
    <property type="molecule type" value="Genomic_DNA"/>
</dbReference>
<organism evidence="2 3">
    <name type="scientific">Actinotalea fermentans</name>
    <dbReference type="NCBI Taxonomy" id="43671"/>
    <lineage>
        <taxon>Bacteria</taxon>
        <taxon>Bacillati</taxon>
        <taxon>Actinomycetota</taxon>
        <taxon>Actinomycetes</taxon>
        <taxon>Micrococcales</taxon>
        <taxon>Cellulomonadaceae</taxon>
        <taxon>Actinotalea</taxon>
    </lineage>
</organism>